<name>A0A199V3U5_ANACO</name>
<dbReference type="Gramene" id="Aco011694.1.mrna1">
    <property type="protein sequence ID" value="Aco011694.1.mrna1"/>
    <property type="gene ID" value="Aco011694.1.path1"/>
</dbReference>
<comment type="caution">
    <text evidence="2">The sequence shown here is derived from an EMBL/GenBank/DDBJ whole genome shotgun (WGS) entry which is preliminary data.</text>
</comment>
<proteinExistence type="predicted"/>
<protein>
    <submittedName>
        <fullName evidence="2">Uncharacterized protein</fullName>
    </submittedName>
</protein>
<dbReference type="AlphaFoldDB" id="A0A199V3U5"/>
<evidence type="ECO:0000313" key="2">
    <source>
        <dbReference type="EMBL" id="OAY71576.1"/>
    </source>
</evidence>
<reference evidence="2 3" key="1">
    <citation type="journal article" date="2016" name="DNA Res.">
        <title>The draft genome of MD-2 pineapple using hybrid error correction of long reads.</title>
        <authorList>
            <person name="Redwan R.M."/>
            <person name="Saidin A."/>
            <person name="Kumar S.V."/>
        </authorList>
    </citation>
    <scope>NUCLEOTIDE SEQUENCE [LARGE SCALE GENOMIC DNA]</scope>
    <source>
        <strain evidence="3">cv. MD2</strain>
        <tissue evidence="2">Leaf</tissue>
    </source>
</reference>
<dbReference type="Proteomes" id="UP000092600">
    <property type="component" value="Unassembled WGS sequence"/>
</dbReference>
<evidence type="ECO:0000313" key="3">
    <source>
        <dbReference type="Proteomes" id="UP000092600"/>
    </source>
</evidence>
<organism evidence="2 3">
    <name type="scientific">Ananas comosus</name>
    <name type="common">Pineapple</name>
    <name type="synonym">Ananas ananas</name>
    <dbReference type="NCBI Taxonomy" id="4615"/>
    <lineage>
        <taxon>Eukaryota</taxon>
        <taxon>Viridiplantae</taxon>
        <taxon>Streptophyta</taxon>
        <taxon>Embryophyta</taxon>
        <taxon>Tracheophyta</taxon>
        <taxon>Spermatophyta</taxon>
        <taxon>Magnoliopsida</taxon>
        <taxon>Liliopsida</taxon>
        <taxon>Poales</taxon>
        <taxon>Bromeliaceae</taxon>
        <taxon>Bromelioideae</taxon>
        <taxon>Ananas</taxon>
    </lineage>
</organism>
<evidence type="ECO:0000256" key="1">
    <source>
        <dbReference type="SAM" id="MobiDB-lite"/>
    </source>
</evidence>
<feature type="compositionally biased region" description="Polar residues" evidence="1">
    <location>
        <begin position="1"/>
        <end position="10"/>
    </location>
</feature>
<feature type="region of interest" description="Disordered" evidence="1">
    <location>
        <begin position="1"/>
        <end position="31"/>
    </location>
</feature>
<dbReference type="EMBL" id="LSRQ01003421">
    <property type="protein sequence ID" value="OAY71576.1"/>
    <property type="molecule type" value="Genomic_DNA"/>
</dbReference>
<accession>A0A199V3U5</accession>
<sequence length="77" mass="7614">MSKSTPSRTALPSGLAEDVPPRVRAGATANRENDFDAVGLARSNVAGEVGAGIGVGVAVPREVELRGAAGAEAAEEG</sequence>
<gene>
    <name evidence="2" type="ORF">ACMD2_08502</name>
</gene>